<evidence type="ECO:0000256" key="4">
    <source>
        <dbReference type="ARBA" id="ARBA00022989"/>
    </source>
</evidence>
<sequence>MSDSENRLQWQLDWKSALAILLILPVLLSLGSWQLRRADEKALILAQAESLQQQPPVAIGKLEKFENYRPVTATGVFDSQRYWLMDNRIFQGRFGYEIIALLKLADGRELLVDRGWVAGSQDRNILPEVGFPEGEVTLRGELYKGLGKNYSTGFEAEKKWPRRQQWLEIETLQQEFPTLLPTMLRLDAADANAFAVQRLVVNVSPQKHTGYAVQWFAMAFVLSVIFILRNTNVLQVWRSRKAPNMDE</sequence>
<evidence type="ECO:0000256" key="5">
    <source>
        <dbReference type="ARBA" id="ARBA00023136"/>
    </source>
</evidence>
<dbReference type="CDD" id="cd06662">
    <property type="entry name" value="SURF1"/>
    <property type="match status" value="1"/>
</dbReference>
<feature type="transmembrane region" description="Helical" evidence="6">
    <location>
        <begin position="212"/>
        <end position="231"/>
    </location>
</feature>
<dbReference type="PANTHER" id="PTHR23427:SF2">
    <property type="entry name" value="SURFEIT LOCUS PROTEIN 1"/>
    <property type="match status" value="1"/>
</dbReference>
<accession>A0A927C104</accession>
<keyword evidence="4 6" id="KW-1133">Transmembrane helix</keyword>
<keyword evidence="8" id="KW-1185">Reference proteome</keyword>
<keyword evidence="6" id="KW-1003">Cell membrane</keyword>
<protein>
    <recommendedName>
        <fullName evidence="6">SURF1-like protein</fullName>
    </recommendedName>
</protein>
<proteinExistence type="inferred from homology"/>
<reference evidence="7" key="1">
    <citation type="submission" date="2020-09" db="EMBL/GenBank/DDBJ databases">
        <authorList>
            <person name="Yoon J.-W."/>
        </authorList>
    </citation>
    <scope>NUCLEOTIDE SEQUENCE</scope>
    <source>
        <strain evidence="7">KMU-158</strain>
    </source>
</reference>
<evidence type="ECO:0000313" key="7">
    <source>
        <dbReference type="EMBL" id="MBD2857560.1"/>
    </source>
</evidence>
<evidence type="ECO:0000256" key="1">
    <source>
        <dbReference type="ARBA" id="ARBA00004370"/>
    </source>
</evidence>
<keyword evidence="5 6" id="KW-0472">Membrane</keyword>
<gene>
    <name evidence="7" type="ORF">IB286_00975</name>
</gene>
<organism evidence="7 8">
    <name type="scientific">Spongiibacter pelagi</name>
    <dbReference type="NCBI Taxonomy" id="2760804"/>
    <lineage>
        <taxon>Bacteria</taxon>
        <taxon>Pseudomonadati</taxon>
        <taxon>Pseudomonadota</taxon>
        <taxon>Gammaproteobacteria</taxon>
        <taxon>Cellvibrionales</taxon>
        <taxon>Spongiibacteraceae</taxon>
        <taxon>Spongiibacter</taxon>
    </lineage>
</organism>
<comment type="subcellular location">
    <subcellularLocation>
        <location evidence="6">Cell membrane</location>
        <topology evidence="6">Multi-pass membrane protein</topology>
    </subcellularLocation>
    <subcellularLocation>
        <location evidence="1">Membrane</location>
    </subcellularLocation>
</comment>
<dbReference type="GO" id="GO:0005886">
    <property type="term" value="C:plasma membrane"/>
    <property type="evidence" value="ECO:0007669"/>
    <property type="project" value="UniProtKB-SubCell"/>
</dbReference>
<dbReference type="EMBL" id="JACXLD010000001">
    <property type="protein sequence ID" value="MBD2857560.1"/>
    <property type="molecule type" value="Genomic_DNA"/>
</dbReference>
<evidence type="ECO:0000313" key="8">
    <source>
        <dbReference type="Proteomes" id="UP000610558"/>
    </source>
</evidence>
<dbReference type="InterPro" id="IPR045214">
    <property type="entry name" value="Surf1/Surf4"/>
</dbReference>
<evidence type="ECO:0000256" key="3">
    <source>
        <dbReference type="ARBA" id="ARBA00022692"/>
    </source>
</evidence>
<comment type="caution">
    <text evidence="6">Lacks conserved residue(s) required for the propagation of feature annotation.</text>
</comment>
<dbReference type="PANTHER" id="PTHR23427">
    <property type="entry name" value="SURFEIT LOCUS PROTEIN"/>
    <property type="match status" value="1"/>
</dbReference>
<dbReference type="AlphaFoldDB" id="A0A927C104"/>
<comment type="caution">
    <text evidence="7">The sequence shown here is derived from an EMBL/GenBank/DDBJ whole genome shotgun (WGS) entry which is preliminary data.</text>
</comment>
<dbReference type="InterPro" id="IPR002994">
    <property type="entry name" value="Surf1/Shy1"/>
</dbReference>
<dbReference type="PROSITE" id="PS50895">
    <property type="entry name" value="SURF1"/>
    <property type="match status" value="1"/>
</dbReference>
<evidence type="ECO:0000256" key="6">
    <source>
        <dbReference type="RuleBase" id="RU363076"/>
    </source>
</evidence>
<comment type="similarity">
    <text evidence="2 6">Belongs to the SURF1 family.</text>
</comment>
<name>A0A927C104_9GAMM</name>
<dbReference type="Proteomes" id="UP000610558">
    <property type="component" value="Unassembled WGS sequence"/>
</dbReference>
<keyword evidence="3 6" id="KW-0812">Transmembrane</keyword>
<dbReference type="RefSeq" id="WP_190761795.1">
    <property type="nucleotide sequence ID" value="NZ_JACXLD010000001.1"/>
</dbReference>
<dbReference type="Pfam" id="PF02104">
    <property type="entry name" value="SURF1"/>
    <property type="match status" value="1"/>
</dbReference>
<evidence type="ECO:0000256" key="2">
    <source>
        <dbReference type="ARBA" id="ARBA00007165"/>
    </source>
</evidence>